<evidence type="ECO:0000256" key="1">
    <source>
        <dbReference type="SAM" id="MobiDB-lite"/>
    </source>
</evidence>
<feature type="region of interest" description="Disordered" evidence="1">
    <location>
        <begin position="29"/>
        <end position="51"/>
    </location>
</feature>
<dbReference type="AlphaFoldDB" id="Q7RQT8"/>
<protein>
    <submittedName>
        <fullName evidence="3">Uncharacterized protein</fullName>
    </submittedName>
</protein>
<dbReference type="KEGG" id="pyo:PY17X_0115800"/>
<reference evidence="3 4" key="1">
    <citation type="journal article" date="2002" name="Nature">
        <title>Genome sequence and comparative analysis of the model rodent malaria parasite Plasmodium yoelii yoelii.</title>
        <authorList>
            <person name="Carlton J.M."/>
            <person name="Angiuoli S.V."/>
            <person name="Suh B.B."/>
            <person name="Kooij T.W."/>
            <person name="Pertea M."/>
            <person name="Silva J.C."/>
            <person name="Ermolaeva M.D."/>
            <person name="Allen J.E."/>
            <person name="Selengut J.D."/>
            <person name="Koo H.L."/>
            <person name="Peterson J.D."/>
            <person name="Pop M."/>
            <person name="Kosack D.S."/>
            <person name="Shumway M.F."/>
            <person name="Bidwell S.L."/>
            <person name="Shallom S.J."/>
            <person name="van Aken S.E."/>
            <person name="Riedmuller S.B."/>
            <person name="Feldblyum T.V."/>
            <person name="Cho J.K."/>
            <person name="Quackenbush J."/>
            <person name="Sedegah M."/>
            <person name="Shoaibi A."/>
            <person name="Cummings L.M."/>
            <person name="Florens L."/>
            <person name="Yates J.R."/>
            <person name="Raine J.D."/>
            <person name="Sinden R.E."/>
            <person name="Harris M.A."/>
            <person name="Cunningham D.A."/>
            <person name="Preiser P.R."/>
            <person name="Bergman L.W."/>
            <person name="Vaidya A.B."/>
            <person name="van Lin L.H."/>
            <person name="Janse C.J."/>
            <person name="Waters A.P."/>
            <person name="Smith H.O."/>
            <person name="White O.R."/>
            <person name="Salzberg S.L."/>
            <person name="Venter J.C."/>
            <person name="Fraser C.M."/>
            <person name="Hoffman S.L."/>
            <person name="Gardner M.J."/>
            <person name="Carucci D.J."/>
        </authorList>
    </citation>
    <scope>NUCLEOTIDE SEQUENCE [LARGE SCALE GENOMIC DNA]</scope>
    <source>
        <strain evidence="3 4">17XNL</strain>
    </source>
</reference>
<evidence type="ECO:0000256" key="2">
    <source>
        <dbReference type="SAM" id="Phobius"/>
    </source>
</evidence>
<keyword evidence="2" id="KW-1133">Transmembrane helix</keyword>
<gene>
    <name evidence="3" type="ORF">PY01002</name>
</gene>
<feature type="transmembrane region" description="Helical" evidence="2">
    <location>
        <begin position="94"/>
        <end position="120"/>
    </location>
</feature>
<feature type="transmembrane region" description="Helical" evidence="2">
    <location>
        <begin position="6"/>
        <end position="24"/>
    </location>
</feature>
<dbReference type="EMBL" id="AABL01000269">
    <property type="protein sequence ID" value="EAA19803.1"/>
    <property type="molecule type" value="Genomic_DNA"/>
</dbReference>
<sequence>MNTKLYSLFVFIYLIVVYCATVQGNKNGKNDVHEPNGINKKSNKKDNKHVQKTDGIEDYENFDKNCEPNKESMNSVKEEDIESEAIRASKKKEAYIVGISSLATVLTLSMLRGCALAVVVNSNSYNFVEKTKHKNGCISYGLIFFVIIENQWHF</sequence>
<dbReference type="Proteomes" id="UP000008553">
    <property type="component" value="Unassembled WGS sequence"/>
</dbReference>
<dbReference type="PaxDb" id="73239-Q7RQT8"/>
<evidence type="ECO:0000313" key="4">
    <source>
        <dbReference type="Proteomes" id="UP000008553"/>
    </source>
</evidence>
<proteinExistence type="predicted"/>
<name>Q7RQT8_PLAYO</name>
<comment type="caution">
    <text evidence="3">The sequence shown here is derived from an EMBL/GenBank/DDBJ whole genome shotgun (WGS) entry which is preliminary data.</text>
</comment>
<dbReference type="Pfam" id="PF06589">
    <property type="entry name" value="CRA"/>
    <property type="match status" value="1"/>
</dbReference>
<evidence type="ECO:0000313" key="3">
    <source>
        <dbReference type="EMBL" id="EAA19803.1"/>
    </source>
</evidence>
<organism evidence="3 4">
    <name type="scientific">Plasmodium yoelii yoelii</name>
    <dbReference type="NCBI Taxonomy" id="73239"/>
    <lineage>
        <taxon>Eukaryota</taxon>
        <taxon>Sar</taxon>
        <taxon>Alveolata</taxon>
        <taxon>Apicomplexa</taxon>
        <taxon>Aconoidasida</taxon>
        <taxon>Haemosporida</taxon>
        <taxon>Plasmodiidae</taxon>
        <taxon>Plasmodium</taxon>
        <taxon>Plasmodium (Vinckeia)</taxon>
    </lineage>
</organism>
<keyword evidence="2" id="KW-0812">Transmembrane</keyword>
<keyword evidence="2" id="KW-0472">Membrane</keyword>
<accession>Q7RQT8</accession>
<dbReference type="InParanoid" id="Q7RQT8"/>
<keyword evidence="4" id="KW-1185">Reference proteome</keyword>